<evidence type="ECO:0000313" key="2">
    <source>
        <dbReference type="EMBL" id="MBA8827705.1"/>
    </source>
</evidence>
<sequence>MTSSASASPRAHQSRGAASTHRKTTARSALQRLDPVNPLEFVDPDHTDSAAEHRPHADRSAEAMRRLRTPFTAHLAEDPQSRQEPNDSGEGVRGLAA</sequence>
<evidence type="ECO:0000313" key="3">
    <source>
        <dbReference type="Proteomes" id="UP000569329"/>
    </source>
</evidence>
<reference evidence="2 3" key="1">
    <citation type="submission" date="2020-07" db="EMBL/GenBank/DDBJ databases">
        <title>Sequencing the genomes of 1000 actinobacteria strains.</title>
        <authorList>
            <person name="Klenk H.-P."/>
        </authorList>
    </citation>
    <scope>NUCLEOTIDE SEQUENCE [LARGE SCALE GENOMIC DNA]</scope>
    <source>
        <strain evidence="2 3">DSM 45975</strain>
    </source>
</reference>
<dbReference type="RefSeq" id="WP_182546866.1">
    <property type="nucleotide sequence ID" value="NZ_JACGWZ010000009.1"/>
</dbReference>
<proteinExistence type="predicted"/>
<keyword evidence="3" id="KW-1185">Reference proteome</keyword>
<gene>
    <name evidence="2" type="ORF">FHX42_005110</name>
</gene>
<feature type="region of interest" description="Disordered" evidence="1">
    <location>
        <begin position="1"/>
        <end position="97"/>
    </location>
</feature>
<dbReference type="AlphaFoldDB" id="A0A839E723"/>
<feature type="compositionally biased region" description="Basic and acidic residues" evidence="1">
    <location>
        <begin position="43"/>
        <end position="65"/>
    </location>
</feature>
<name>A0A839E723_9PSEU</name>
<organism evidence="2 3">
    <name type="scientific">Halosaccharopolyspora lacisalsi</name>
    <dbReference type="NCBI Taxonomy" id="1000566"/>
    <lineage>
        <taxon>Bacteria</taxon>
        <taxon>Bacillati</taxon>
        <taxon>Actinomycetota</taxon>
        <taxon>Actinomycetes</taxon>
        <taxon>Pseudonocardiales</taxon>
        <taxon>Pseudonocardiaceae</taxon>
        <taxon>Halosaccharopolyspora</taxon>
    </lineage>
</organism>
<dbReference type="Proteomes" id="UP000569329">
    <property type="component" value="Unassembled WGS sequence"/>
</dbReference>
<accession>A0A839E723</accession>
<evidence type="ECO:0000256" key="1">
    <source>
        <dbReference type="SAM" id="MobiDB-lite"/>
    </source>
</evidence>
<protein>
    <submittedName>
        <fullName evidence="2">Uncharacterized protein</fullName>
    </submittedName>
</protein>
<comment type="caution">
    <text evidence="2">The sequence shown here is derived from an EMBL/GenBank/DDBJ whole genome shotgun (WGS) entry which is preliminary data.</text>
</comment>
<feature type="compositionally biased region" description="Basic and acidic residues" evidence="1">
    <location>
        <begin position="75"/>
        <end position="85"/>
    </location>
</feature>
<dbReference type="EMBL" id="JACGWZ010000009">
    <property type="protein sequence ID" value="MBA8827705.1"/>
    <property type="molecule type" value="Genomic_DNA"/>
</dbReference>